<keyword evidence="4" id="KW-1185">Reference proteome</keyword>
<name>A0A1H6U6N2_9BACT</name>
<reference evidence="4" key="1">
    <citation type="submission" date="2016-10" db="EMBL/GenBank/DDBJ databases">
        <authorList>
            <person name="Varghese N."/>
            <person name="Submissions S."/>
        </authorList>
    </citation>
    <scope>NUCLEOTIDE SEQUENCE [LARGE SCALE GENOMIC DNA]</scope>
    <source>
        <strain evidence="4">IBRC-M 10761</strain>
    </source>
</reference>
<dbReference type="STRING" id="1416801.SAMN05192553_101475"/>
<proteinExistence type="predicted"/>
<evidence type="ECO:0000313" key="4">
    <source>
        <dbReference type="Proteomes" id="UP000199403"/>
    </source>
</evidence>
<keyword evidence="1" id="KW-0732">Signal</keyword>
<feature type="chain" id="PRO_5011604968" evidence="1">
    <location>
        <begin position="18"/>
        <end position="375"/>
    </location>
</feature>
<feature type="domain" description="Glucose/Sorbosone dehydrogenase" evidence="2">
    <location>
        <begin position="45"/>
        <end position="364"/>
    </location>
</feature>
<dbReference type="AlphaFoldDB" id="A0A1H6U6N2"/>
<gene>
    <name evidence="3" type="ORF">SAMN05192553_101475</name>
</gene>
<protein>
    <submittedName>
        <fullName evidence="3">Glucose/arabinose dehydrogenase, beta-propeller fold</fullName>
    </submittedName>
</protein>
<evidence type="ECO:0000313" key="3">
    <source>
        <dbReference type="EMBL" id="SEI83562.1"/>
    </source>
</evidence>
<dbReference type="Proteomes" id="UP000199403">
    <property type="component" value="Unassembled WGS sequence"/>
</dbReference>
<dbReference type="PANTHER" id="PTHR19328">
    <property type="entry name" value="HEDGEHOG-INTERACTING PROTEIN"/>
    <property type="match status" value="1"/>
</dbReference>
<evidence type="ECO:0000256" key="1">
    <source>
        <dbReference type="SAM" id="SignalP"/>
    </source>
</evidence>
<accession>A0A1H6U6N2</accession>
<dbReference type="RefSeq" id="WP_177179557.1">
    <property type="nucleotide sequence ID" value="NZ_FNZH01000001.1"/>
</dbReference>
<dbReference type="InterPro" id="IPR011042">
    <property type="entry name" value="6-blade_b-propeller_TolB-like"/>
</dbReference>
<dbReference type="InterPro" id="IPR012938">
    <property type="entry name" value="Glc/Sorbosone_DH"/>
</dbReference>
<dbReference type="PANTHER" id="PTHR19328:SF75">
    <property type="entry name" value="ALDOSE SUGAR DEHYDROGENASE YLII"/>
    <property type="match status" value="1"/>
</dbReference>
<dbReference type="Gene3D" id="2.120.10.30">
    <property type="entry name" value="TolB, C-terminal domain"/>
    <property type="match status" value="1"/>
</dbReference>
<dbReference type="SUPFAM" id="SSF50952">
    <property type="entry name" value="Soluble quinoprotein glucose dehydrogenase"/>
    <property type="match status" value="1"/>
</dbReference>
<feature type="signal peptide" evidence="1">
    <location>
        <begin position="1"/>
        <end position="17"/>
    </location>
</feature>
<dbReference type="EMBL" id="FNZH01000001">
    <property type="protein sequence ID" value="SEI83562.1"/>
    <property type="molecule type" value="Genomic_DNA"/>
</dbReference>
<sequence length="375" mass="41154">MKSLFLSVLMVSLYVACMGQTPPNGPEVTDPQWDNYTVEPVVEGLKLPWGMAFLPDGGLLITERSGELIHFKDGTKTEISGVPEVWAKGQGGLLDIALHPEYASNGWLYLSYSSDEGPGSGAHTAISRAQLDGTRLTNLEVLYKATPNTEKGQHYGSRIVFDRDGYLFFTIGERGARDENPQDITRDGGKVYRLHDDGKVPDDNPFVNTANAKKAIYSYGHRNPQGMIVHPETGEIWVHEHGPRGGDEINVVKKAANYGWPVISYGINYNGTVFTEETSKPGMEQPLYYWVPSIAPSGFAVVTSDRYPSWKGDLLVGSLSFAYLEKLTLEGTTVTKREKVIDGMGRVRNVVMGPDGYIYAGIEGKGIVRVMPSGN</sequence>
<dbReference type="InterPro" id="IPR011041">
    <property type="entry name" value="Quinoprot_gluc/sorb_DH_b-prop"/>
</dbReference>
<evidence type="ECO:0000259" key="2">
    <source>
        <dbReference type="Pfam" id="PF07995"/>
    </source>
</evidence>
<organism evidence="3 4">
    <name type="scientific">Cyclobacterium xiamenense</name>
    <dbReference type="NCBI Taxonomy" id="1297121"/>
    <lineage>
        <taxon>Bacteria</taxon>
        <taxon>Pseudomonadati</taxon>
        <taxon>Bacteroidota</taxon>
        <taxon>Cytophagia</taxon>
        <taxon>Cytophagales</taxon>
        <taxon>Cyclobacteriaceae</taxon>
        <taxon>Cyclobacterium</taxon>
    </lineage>
</organism>
<dbReference type="Pfam" id="PF07995">
    <property type="entry name" value="GSDH"/>
    <property type="match status" value="1"/>
</dbReference>